<dbReference type="InterPro" id="IPR004358">
    <property type="entry name" value="Sig_transdc_His_kin-like_C"/>
</dbReference>
<comment type="subcellular location">
    <subcellularLocation>
        <location evidence="2">Membrane</location>
        <topology evidence="2">Multi-pass membrane protein</topology>
    </subcellularLocation>
</comment>
<dbReference type="InterPro" id="IPR005467">
    <property type="entry name" value="His_kinase_dom"/>
</dbReference>
<dbReference type="SUPFAM" id="SSF57997">
    <property type="entry name" value="Tropomyosin"/>
    <property type="match status" value="1"/>
</dbReference>
<comment type="catalytic activity">
    <reaction evidence="1">
        <text>ATP + protein L-histidine = ADP + protein N-phospho-L-histidine.</text>
        <dbReference type="EC" id="2.7.13.3"/>
    </reaction>
</comment>
<dbReference type="PROSITE" id="PS50112">
    <property type="entry name" value="PAS"/>
    <property type="match status" value="1"/>
</dbReference>
<evidence type="ECO:0000256" key="11">
    <source>
        <dbReference type="ARBA" id="ARBA00023012"/>
    </source>
</evidence>
<keyword evidence="11" id="KW-0902">Two-component regulatory system</keyword>
<evidence type="ECO:0000259" key="16">
    <source>
        <dbReference type="PROSITE" id="PS50113"/>
    </source>
</evidence>
<evidence type="ECO:0000313" key="17">
    <source>
        <dbReference type="EMBL" id="WDF67114.1"/>
    </source>
</evidence>
<dbReference type="InterPro" id="IPR036097">
    <property type="entry name" value="HisK_dim/P_sf"/>
</dbReference>
<keyword evidence="12" id="KW-0472">Membrane</keyword>
<evidence type="ECO:0000256" key="7">
    <source>
        <dbReference type="ARBA" id="ARBA00022741"/>
    </source>
</evidence>
<keyword evidence="5" id="KW-0808">Transferase</keyword>
<dbReference type="InterPro" id="IPR000700">
    <property type="entry name" value="PAS-assoc_C"/>
</dbReference>
<dbReference type="InterPro" id="IPR013767">
    <property type="entry name" value="PAS_fold"/>
</dbReference>
<keyword evidence="7" id="KW-0547">Nucleotide-binding</keyword>
<organism evidence="17 18">
    <name type="scientific">Sphingobacterium oryzagri</name>
    <dbReference type="NCBI Taxonomy" id="3025669"/>
    <lineage>
        <taxon>Bacteria</taxon>
        <taxon>Pseudomonadati</taxon>
        <taxon>Bacteroidota</taxon>
        <taxon>Sphingobacteriia</taxon>
        <taxon>Sphingobacteriales</taxon>
        <taxon>Sphingobacteriaceae</taxon>
        <taxon>Sphingobacterium</taxon>
    </lineage>
</organism>
<evidence type="ECO:0000256" key="10">
    <source>
        <dbReference type="ARBA" id="ARBA00022989"/>
    </source>
</evidence>
<dbReference type="SUPFAM" id="SSF55874">
    <property type="entry name" value="ATPase domain of HSP90 chaperone/DNA topoisomerase II/histidine kinase"/>
    <property type="match status" value="1"/>
</dbReference>
<dbReference type="Pfam" id="PF02518">
    <property type="entry name" value="HATPase_c"/>
    <property type="match status" value="1"/>
</dbReference>
<evidence type="ECO:0000259" key="14">
    <source>
        <dbReference type="PROSITE" id="PS50109"/>
    </source>
</evidence>
<dbReference type="PANTHER" id="PTHR42878:SF7">
    <property type="entry name" value="SENSOR HISTIDINE KINASE GLRK"/>
    <property type="match status" value="1"/>
</dbReference>
<keyword evidence="6" id="KW-0812">Transmembrane</keyword>
<evidence type="ECO:0000256" key="1">
    <source>
        <dbReference type="ARBA" id="ARBA00000085"/>
    </source>
</evidence>
<dbReference type="NCBIfam" id="TIGR00229">
    <property type="entry name" value="sensory_box"/>
    <property type="match status" value="1"/>
</dbReference>
<reference evidence="17 18" key="1">
    <citation type="submission" date="2023-02" db="EMBL/GenBank/DDBJ databases">
        <title>Genome sequence of Sphingobacterium sp. KACC 22765.</title>
        <authorList>
            <person name="Kim S."/>
            <person name="Heo J."/>
            <person name="Kwon S.-W."/>
        </authorList>
    </citation>
    <scope>NUCLEOTIDE SEQUENCE [LARGE SCALE GENOMIC DNA]</scope>
    <source>
        <strain evidence="17 18">KACC 22765</strain>
    </source>
</reference>
<keyword evidence="13" id="KW-0175">Coiled coil</keyword>
<evidence type="ECO:0000256" key="4">
    <source>
        <dbReference type="ARBA" id="ARBA00022553"/>
    </source>
</evidence>
<evidence type="ECO:0000256" key="6">
    <source>
        <dbReference type="ARBA" id="ARBA00022692"/>
    </source>
</evidence>
<dbReference type="SMART" id="SM00387">
    <property type="entry name" value="HATPase_c"/>
    <property type="match status" value="1"/>
</dbReference>
<dbReference type="InterPro" id="IPR000014">
    <property type="entry name" value="PAS"/>
</dbReference>
<dbReference type="Pfam" id="PF00512">
    <property type="entry name" value="HisKA"/>
    <property type="match status" value="1"/>
</dbReference>
<dbReference type="SMART" id="SM00388">
    <property type="entry name" value="HisKA"/>
    <property type="match status" value="1"/>
</dbReference>
<dbReference type="Gene3D" id="3.30.450.20">
    <property type="entry name" value="PAS domain"/>
    <property type="match status" value="3"/>
</dbReference>
<keyword evidence="10" id="KW-1133">Transmembrane helix</keyword>
<keyword evidence="4" id="KW-0597">Phosphoprotein</keyword>
<dbReference type="RefSeq" id="WP_274265848.1">
    <property type="nucleotide sequence ID" value="NZ_CP117880.1"/>
</dbReference>
<dbReference type="PROSITE" id="PS50109">
    <property type="entry name" value="HIS_KIN"/>
    <property type="match status" value="1"/>
</dbReference>
<feature type="coiled-coil region" evidence="13">
    <location>
        <begin position="358"/>
        <end position="385"/>
    </location>
</feature>
<feature type="domain" description="PAS" evidence="15">
    <location>
        <begin position="375"/>
        <end position="421"/>
    </location>
</feature>
<name>A0ABY7WBT7_9SPHI</name>
<accession>A0ABY7WBT7</accession>
<evidence type="ECO:0000313" key="18">
    <source>
        <dbReference type="Proteomes" id="UP001221558"/>
    </source>
</evidence>
<evidence type="ECO:0000256" key="5">
    <source>
        <dbReference type="ARBA" id="ARBA00022679"/>
    </source>
</evidence>
<keyword evidence="18" id="KW-1185">Reference proteome</keyword>
<keyword evidence="9" id="KW-0067">ATP-binding</keyword>
<evidence type="ECO:0000256" key="8">
    <source>
        <dbReference type="ARBA" id="ARBA00022777"/>
    </source>
</evidence>
<dbReference type="SUPFAM" id="SSF55785">
    <property type="entry name" value="PYP-like sensor domain (PAS domain)"/>
    <property type="match status" value="3"/>
</dbReference>
<dbReference type="InterPro" id="IPR036890">
    <property type="entry name" value="HATPase_C_sf"/>
</dbReference>
<dbReference type="Gene3D" id="3.30.565.10">
    <property type="entry name" value="Histidine kinase-like ATPase, C-terminal domain"/>
    <property type="match status" value="1"/>
</dbReference>
<dbReference type="Gene3D" id="1.10.287.130">
    <property type="match status" value="1"/>
</dbReference>
<feature type="domain" description="Histidine kinase" evidence="14">
    <location>
        <begin position="511"/>
        <end position="726"/>
    </location>
</feature>
<gene>
    <name evidence="17" type="ORF">PQ465_12435</name>
</gene>
<feature type="domain" description="PAC" evidence="16">
    <location>
        <begin position="77"/>
        <end position="133"/>
    </location>
</feature>
<dbReference type="InterPro" id="IPR013656">
    <property type="entry name" value="PAS_4"/>
</dbReference>
<dbReference type="InterPro" id="IPR003661">
    <property type="entry name" value="HisK_dim/P_dom"/>
</dbReference>
<evidence type="ECO:0000256" key="3">
    <source>
        <dbReference type="ARBA" id="ARBA00012438"/>
    </source>
</evidence>
<feature type="coiled-coil region" evidence="13">
    <location>
        <begin position="131"/>
        <end position="242"/>
    </location>
</feature>
<dbReference type="SMART" id="SM00091">
    <property type="entry name" value="PAS"/>
    <property type="match status" value="3"/>
</dbReference>
<dbReference type="SUPFAM" id="SSF47384">
    <property type="entry name" value="Homodimeric domain of signal transducing histidine kinase"/>
    <property type="match status" value="1"/>
</dbReference>
<dbReference type="PROSITE" id="PS50113">
    <property type="entry name" value="PAC"/>
    <property type="match status" value="2"/>
</dbReference>
<sequence>MNVSLNGLLHVISEMPNAVAVYDGEDLNIAIANKNMLKIWSRTDNLDGQRLGDIFPEYIEQGFEGLLRNVWKTGEAFSGEEVLANILIDGILSPRYFDFEYKPLKDQNGVTYALLHTATDVTDRKLAREQVAERQASEENIREELQAMNEELATLNEEYMTTNEQLDEYNHAINEINTKLTQTNKNLGTANKEYKTSNDRLNIANDHLIHNVGELKSINDAIQDLNNRLADSEQGFQNLIAQAPVAILLTKGEDFIIEKINSTMLNILGRDQSIIGKPLLEQIPELNGQLAGDLLKETFEYGESREEISSPVKLLRGGQLREGFFNFNFTPFIEDGKVTGVIDVAVEVTAQVLAIRDREETIRQKAQLEETLRNSEKRLQGILETMAEGVGIVDHTGQLVYANPMAQQILGLTLSDIEDRTYNDPRWQNLRLDGSPLPHQEHPMTIMMTTGNRVFDMEIGVQPPHGDRQYISINAAPIFDEGGKLTGGIGTFMDVTSRRMILQGKDDFISIASHELKNPVTSLKASLQLLERAHDRLPEESRSKLISQALSSLGNLSRLIHDLLDTSRLEQGQMKMDRSIVLINDLFTECCAHIASDSEQHITLSGEKMLSVYADSQQIGQVLVNFISNAIKYAPDSKEIVLDVTQISSEETKISVKDSGPGIPKEKLSHLFERYYRTNYEGKKFTGLGLGLYISAEIIKNHGGRIGVESELGKGSEFWFTLPTQASHQQNMS</sequence>
<feature type="domain" description="PAC" evidence="16">
    <location>
        <begin position="455"/>
        <end position="507"/>
    </location>
</feature>
<keyword evidence="8" id="KW-0418">Kinase</keyword>
<dbReference type="InterPro" id="IPR003594">
    <property type="entry name" value="HATPase_dom"/>
</dbReference>
<dbReference type="CDD" id="cd00082">
    <property type="entry name" value="HisKA"/>
    <property type="match status" value="1"/>
</dbReference>
<evidence type="ECO:0000259" key="15">
    <source>
        <dbReference type="PROSITE" id="PS50112"/>
    </source>
</evidence>
<dbReference type="PANTHER" id="PTHR42878">
    <property type="entry name" value="TWO-COMPONENT HISTIDINE KINASE"/>
    <property type="match status" value="1"/>
</dbReference>
<dbReference type="CDD" id="cd00130">
    <property type="entry name" value="PAS"/>
    <property type="match status" value="1"/>
</dbReference>
<dbReference type="Pfam" id="PF13188">
    <property type="entry name" value="PAS_8"/>
    <property type="match status" value="1"/>
</dbReference>
<dbReference type="Proteomes" id="UP001221558">
    <property type="component" value="Chromosome"/>
</dbReference>
<dbReference type="InterPro" id="IPR050351">
    <property type="entry name" value="BphY/WalK/GraS-like"/>
</dbReference>
<dbReference type="InterPro" id="IPR035965">
    <property type="entry name" value="PAS-like_dom_sf"/>
</dbReference>
<evidence type="ECO:0000256" key="13">
    <source>
        <dbReference type="SAM" id="Coils"/>
    </source>
</evidence>
<dbReference type="EMBL" id="CP117880">
    <property type="protein sequence ID" value="WDF67114.1"/>
    <property type="molecule type" value="Genomic_DNA"/>
</dbReference>
<dbReference type="Pfam" id="PF00989">
    <property type="entry name" value="PAS"/>
    <property type="match status" value="1"/>
</dbReference>
<proteinExistence type="predicted"/>
<dbReference type="PRINTS" id="PR00344">
    <property type="entry name" value="BCTRLSENSOR"/>
</dbReference>
<dbReference type="EC" id="2.7.13.3" evidence="3"/>
<evidence type="ECO:0000256" key="2">
    <source>
        <dbReference type="ARBA" id="ARBA00004141"/>
    </source>
</evidence>
<dbReference type="Pfam" id="PF08448">
    <property type="entry name" value="PAS_4"/>
    <property type="match status" value="1"/>
</dbReference>
<protein>
    <recommendedName>
        <fullName evidence="3">histidine kinase</fullName>
        <ecNumber evidence="3">2.7.13.3</ecNumber>
    </recommendedName>
</protein>
<evidence type="ECO:0000256" key="9">
    <source>
        <dbReference type="ARBA" id="ARBA00022840"/>
    </source>
</evidence>
<evidence type="ECO:0000256" key="12">
    <source>
        <dbReference type="ARBA" id="ARBA00023136"/>
    </source>
</evidence>